<organism evidence="1 2">
    <name type="scientific">Stylonychia lemnae</name>
    <name type="common">Ciliate</name>
    <dbReference type="NCBI Taxonomy" id="5949"/>
    <lineage>
        <taxon>Eukaryota</taxon>
        <taxon>Sar</taxon>
        <taxon>Alveolata</taxon>
        <taxon>Ciliophora</taxon>
        <taxon>Intramacronucleata</taxon>
        <taxon>Spirotrichea</taxon>
        <taxon>Stichotrichia</taxon>
        <taxon>Sporadotrichida</taxon>
        <taxon>Oxytrichidae</taxon>
        <taxon>Stylonychinae</taxon>
        <taxon>Stylonychia</taxon>
    </lineage>
</organism>
<dbReference type="Proteomes" id="UP000039865">
    <property type="component" value="Unassembled WGS sequence"/>
</dbReference>
<dbReference type="EMBL" id="CCKQ01016874">
    <property type="protein sequence ID" value="CDW88758.1"/>
    <property type="molecule type" value="Genomic_DNA"/>
</dbReference>
<keyword evidence="2" id="KW-1185">Reference proteome</keyword>
<dbReference type="OrthoDB" id="327970at2759"/>
<dbReference type="PANTHER" id="PTHR11319">
    <property type="entry name" value="G PROTEIN-COUPLED RECEPTOR-RELATED"/>
    <property type="match status" value="1"/>
</dbReference>
<dbReference type="OMA" id="ICANQTS"/>
<accession>A0A078B5E7</accession>
<evidence type="ECO:0000313" key="2">
    <source>
        <dbReference type="Proteomes" id="UP000039865"/>
    </source>
</evidence>
<dbReference type="InParanoid" id="A0A078B5E7"/>
<protein>
    <submittedName>
        <fullName evidence="1">Uncharacterized protein</fullName>
    </submittedName>
</protein>
<dbReference type="PANTHER" id="PTHR11319:SF35">
    <property type="entry name" value="OUTER MEMBRANE PROTEIN PMPC-RELATED"/>
    <property type="match status" value="1"/>
</dbReference>
<sequence length="2328" mass="264259">MPKISTLNAINVKIISSWHSETLNRQMGILLTKLTALVIANWLNHFKQEIPHQEFVQAAITYNIAKNALSFSPKTVLNAPTSNIQIRVAECTMLAAKNLPAQMDMLRIIYVFLIVGWDILGSLFLMKEASQSSQYVYNAQNNVLNVQTKIIVYHCLTKIEEEFETKIYVNSYMQLKQLSDEEIGSYNNAMHNIQDAISRAQELGAKYINATVHIILKSNENQNHAMLRSVMNFYHPKLYDQYQQSTKIIIDTEDEKPQLVLYKMRDKWKFNVGGGLTIRNIVFDAADSYLTPDQDQGYCLQNGLFSCSLNIVKFQVSNVVFKNFIYNFNSLIQLNDQSGIIQLDQVTFENINSCGSIIGNKRPKTYSQNSQDFDEPCFSIVITNSSFLSIGQYKKSLTSLYVNSSTQQQYYGSILDLEDFRGDVIITASNFTQNQVKYEGCQASEYIFYDYDPQLTDQYPSLDQFYKLELLIQDQKQDGYCSGFHLIQNTFEQNLGCPLYSGGLVRYQCLEKNQKPLQGNESYQTPTMPTMNLDLIEFEWIEKQINTLMYKDNLIEYDTSINSFKSNVYQENYGTGGKGLISIYASLRLIFADEIFNKNGESCDEILSSYPFNQTFNDYSSNYLSFVKVTNEFIDQQKIYEKQALLMRSLYLIEGSSYVEIDSIIAQENWMLEIDFLNTRSQIIALDYFWGQLLFNKLQISNQQGYQIIASQFKNLKTTDIRHFAFIHPVISYSNNVQVLLLSYFLEEFNLYQSRFAKVNSNPGYPFLLDLNQNMQFQTPAHLIIRNVYIDTFDCILCDRALFNIRADKISLIGVTVKNVGSFYSSPNFDSSGFIEIKALKSIKIQSLQATGILQSSVSNLEKAAALIFAENLPADFEFQLSSSLITLVKNDFNGNVYSQVQSNGVFYCKNCEIQQFESNQFLDITAVNGGVLYVENPVEMDYVLVNFNRDQSKVQVDQQGYYICANQTSTIDQQVDGINISIKIVNANSFEKGFIAQGAILQVLHPVSNVQILIQDSFIQNYETSINGLNLNGTLLYGKALNSIQVTIQNSTISSITNYQNSGALMYLNAKQIDVKIIGSKFEYIQSKSTGTLSVLVASEQANVLIDNSAFLQFGQERTDDGGVFLFEGKRAELIILNQTYFENILSMNQGGIAYYETEQCNLTIKDSQFQNIYWISDGGGFVHMKGLYNQVYLFNVQLYQYYQQQQMIEIGQIYMGGLNENLITIRQSRFLNLLHLYQGGLVYLNGKIQQIEFDQVYIENNTWQGEAQPKLGGVIYSSYNTRNFTLDCKNSTFKQVSSSQHGSFLYIDPLAQPQIDINLVGNYFQIAQLDEGYENYYIYMKILNFNLLFANGYLVGGLFYIQNGQGSLYTEENQFQAILATKLASVYYLPQNFQINDKKSFYVQCEGEYGIFFCNNCSLVLEEITVINWQGKMGALITMIDQANVLIYNSILKFGQVRNKGSIFANGTGNSQLKIISTIINQVESQGDGSLIFADNPDLSISIDNVTFIQILAAQFGSIIYAQQAKNIKISNSTATLPFLGTTQGNMIYSRHKNITIQLDNNYFEGQQEQNYGQIKYQFEIGTGTLMVSQINIANAKGIYSQNNTFKNFYYAFSGSIYSIQDTQEFIDQGSSYIFQAGIRGGVFEMMNITQILLQDSIFENSTADRGGIFYMSDNFNTSIMNCSFKDVIVSQDGGLMYATSFDHLYTKSFLTIQGQNQELQNFISNGNGALLYIDDPSLEVIMSDYKASNFKASQQGGLIFVEQANSVTLLNIDVQVIQALISGSVMHSIYPDVKIKIQNCIFIQSFDDGYNKTQIKQDFSNSLFDPTSGTGGAFYFLNIISLIKTSNVTIRNFHNVYQGGVFYLENSSLQDAGSNYQQNFAYQGGFAYCKDCSITVFFSKFDNQSGIFGGVIYSQIKSQIKFYQSNFTNTYVIYAGGFLYAQNSFQEFENIENQDSVIQFYGNTKISNFQSDGYSAGFHLENPFKIFMNNSMITFENIKSVLDGNIFFVQSACRIYIDGIIARDIKSSEGQGSFLYSTDPDVEIIIKNTEINCQNNEQIEIERDYFASNQILRGSAIFFQFSDIPLVSENNNFKYCENVYQGGIFKLSQSELQDLNSKYSYSSAQQGGAIYCYRCRLNITGGNFTNQLAQEGSAIYLKEYDSSLQNTLGINLRFNNQEQLLSKYDIEEKCGGTITFQEDSDLLGELIFSIKEVQARNLTCETYGAFICSNQEFLTLEIDNINITQSKAQKSGGVIHLRNINSLTIENSYFVNFQAILGSFLSTDQNGVYVTLNLQNNTLIQQNYDLTDENWDFFIGDTAGMMYLY</sequence>
<gene>
    <name evidence="1" type="primary">Contig2482.g2673</name>
    <name evidence="1" type="ORF">STYLEM_17882</name>
</gene>
<proteinExistence type="predicted"/>
<evidence type="ECO:0000313" key="1">
    <source>
        <dbReference type="EMBL" id="CDW88758.1"/>
    </source>
</evidence>
<reference evidence="1 2" key="1">
    <citation type="submission" date="2014-06" db="EMBL/GenBank/DDBJ databases">
        <authorList>
            <person name="Swart Estienne"/>
        </authorList>
    </citation>
    <scope>NUCLEOTIDE SEQUENCE [LARGE SCALE GENOMIC DNA]</scope>
    <source>
        <strain evidence="1 2">130c</strain>
    </source>
</reference>
<name>A0A078B5E7_STYLE</name>